<dbReference type="InterPro" id="IPR001279">
    <property type="entry name" value="Metallo-B-lactamas"/>
</dbReference>
<dbReference type="Pfam" id="PF00753">
    <property type="entry name" value="Lactamase_B"/>
    <property type="match status" value="1"/>
</dbReference>
<evidence type="ECO:0000259" key="5">
    <source>
        <dbReference type="SMART" id="SM00849"/>
    </source>
</evidence>
<evidence type="ECO:0000256" key="2">
    <source>
        <dbReference type="ARBA" id="ARBA00022723"/>
    </source>
</evidence>
<dbReference type="PANTHER" id="PTHR42978:SF4">
    <property type="entry name" value="METALLO-BETA-LACTAMASE DOMAIN-CONTAINING PROTEIN"/>
    <property type="match status" value="1"/>
</dbReference>
<reference evidence="6" key="1">
    <citation type="journal article" date="2020" name="Stud. Mycol.">
        <title>101 Dothideomycetes genomes: a test case for predicting lifestyles and emergence of pathogens.</title>
        <authorList>
            <person name="Haridas S."/>
            <person name="Albert R."/>
            <person name="Binder M."/>
            <person name="Bloem J."/>
            <person name="Labutti K."/>
            <person name="Salamov A."/>
            <person name="Andreopoulos B."/>
            <person name="Baker S."/>
            <person name="Barry K."/>
            <person name="Bills G."/>
            <person name="Bluhm B."/>
            <person name="Cannon C."/>
            <person name="Castanera R."/>
            <person name="Culley D."/>
            <person name="Daum C."/>
            <person name="Ezra D."/>
            <person name="Gonzalez J."/>
            <person name="Henrissat B."/>
            <person name="Kuo A."/>
            <person name="Liang C."/>
            <person name="Lipzen A."/>
            <person name="Lutzoni F."/>
            <person name="Magnuson J."/>
            <person name="Mondo S."/>
            <person name="Nolan M."/>
            <person name="Ohm R."/>
            <person name="Pangilinan J."/>
            <person name="Park H.-J."/>
            <person name="Ramirez L."/>
            <person name="Alfaro M."/>
            <person name="Sun H."/>
            <person name="Tritt A."/>
            <person name="Yoshinaga Y."/>
            <person name="Zwiers L.-H."/>
            <person name="Turgeon B."/>
            <person name="Goodwin S."/>
            <person name="Spatafora J."/>
            <person name="Crous P."/>
            <person name="Grigoriev I."/>
        </authorList>
    </citation>
    <scope>NUCLEOTIDE SEQUENCE</scope>
    <source>
        <strain evidence="6">CBS 109.77</strain>
    </source>
</reference>
<name>A0A6A6XSR2_9PLEO</name>
<dbReference type="OrthoDB" id="10250730at2759"/>
<dbReference type="AlphaFoldDB" id="A0A6A6XSR2"/>
<proteinExistence type="inferred from homology"/>
<evidence type="ECO:0000313" key="6">
    <source>
        <dbReference type="EMBL" id="KAF2799631.1"/>
    </source>
</evidence>
<dbReference type="GO" id="GO:0016787">
    <property type="term" value="F:hydrolase activity"/>
    <property type="evidence" value="ECO:0007669"/>
    <property type="project" value="UniProtKB-KW"/>
</dbReference>
<dbReference type="PANTHER" id="PTHR42978">
    <property type="entry name" value="QUORUM-QUENCHING LACTONASE YTNP-RELATED-RELATED"/>
    <property type="match status" value="1"/>
</dbReference>
<dbReference type="InterPro" id="IPR036866">
    <property type="entry name" value="RibonucZ/Hydroxyglut_hydro"/>
</dbReference>
<dbReference type="Gene3D" id="3.60.15.10">
    <property type="entry name" value="Ribonuclease Z/Hydroxyacylglutathione hydrolase-like"/>
    <property type="match status" value="1"/>
</dbReference>
<dbReference type="CDD" id="cd07730">
    <property type="entry name" value="metallo-hydrolase-like_MBL-fold"/>
    <property type="match status" value="1"/>
</dbReference>
<accession>A0A6A6XSR2</accession>
<organism evidence="6 7">
    <name type="scientific">Melanomma pulvis-pyrius CBS 109.77</name>
    <dbReference type="NCBI Taxonomy" id="1314802"/>
    <lineage>
        <taxon>Eukaryota</taxon>
        <taxon>Fungi</taxon>
        <taxon>Dikarya</taxon>
        <taxon>Ascomycota</taxon>
        <taxon>Pezizomycotina</taxon>
        <taxon>Dothideomycetes</taxon>
        <taxon>Pleosporomycetidae</taxon>
        <taxon>Pleosporales</taxon>
        <taxon>Melanommataceae</taxon>
        <taxon>Melanomma</taxon>
    </lineage>
</organism>
<protein>
    <submittedName>
        <fullName evidence="6">Metallo-hydrolase/oxidoreductase</fullName>
    </submittedName>
</protein>
<comment type="similarity">
    <text evidence="1">Belongs to the metallo-beta-lactamase superfamily.</text>
</comment>
<evidence type="ECO:0000256" key="1">
    <source>
        <dbReference type="ARBA" id="ARBA00007749"/>
    </source>
</evidence>
<keyword evidence="2" id="KW-0479">Metal-binding</keyword>
<keyword evidence="4" id="KW-0862">Zinc</keyword>
<gene>
    <name evidence="6" type="ORF">K505DRAFT_345779</name>
</gene>
<dbReference type="SMART" id="SM00849">
    <property type="entry name" value="Lactamase_B"/>
    <property type="match status" value="1"/>
</dbReference>
<feature type="domain" description="Metallo-beta-lactamase" evidence="5">
    <location>
        <begin position="46"/>
        <end position="285"/>
    </location>
</feature>
<sequence length="320" mass="35179">MASSTGQHSLPTSPGFVTVQVLDGGSFTANLNVIHAGSPSVPFRCHSWVFYIHHKPSGRHILWDVGLSADPAEYTAFNIRHSLEILHPVSPRLSLSEQLMKKGVKADQIDTVIFSHHHWDHSRPIKGMFPKATGYFGPGTFAHCTPGQFYDDPYDVSGKWDANFFHPQKATENCTEIKGEWQAFGPFEKAVDFLGDGSLWVIQTPGHMPGNLAAAARLPGGEWVVLASDCCHSKALLEGKEEFATWKSSSGEVEGLHDDLSATKNTIRNLQTLENDYNAHVALAHDSTWMLSGTDEVLMSLLDDDLRDFAKARLPTGGFP</sequence>
<evidence type="ECO:0000313" key="7">
    <source>
        <dbReference type="Proteomes" id="UP000799757"/>
    </source>
</evidence>
<evidence type="ECO:0000256" key="4">
    <source>
        <dbReference type="ARBA" id="ARBA00022833"/>
    </source>
</evidence>
<evidence type="ECO:0000256" key="3">
    <source>
        <dbReference type="ARBA" id="ARBA00022801"/>
    </source>
</evidence>
<dbReference type="InterPro" id="IPR051013">
    <property type="entry name" value="MBL_superfamily_lactonases"/>
</dbReference>
<dbReference type="EMBL" id="MU001761">
    <property type="protein sequence ID" value="KAF2799631.1"/>
    <property type="molecule type" value="Genomic_DNA"/>
</dbReference>
<dbReference type="Proteomes" id="UP000799757">
    <property type="component" value="Unassembled WGS sequence"/>
</dbReference>
<keyword evidence="3 6" id="KW-0378">Hydrolase</keyword>
<keyword evidence="7" id="KW-1185">Reference proteome</keyword>
<dbReference type="SUPFAM" id="SSF56281">
    <property type="entry name" value="Metallo-hydrolase/oxidoreductase"/>
    <property type="match status" value="1"/>
</dbReference>
<dbReference type="GO" id="GO:0046872">
    <property type="term" value="F:metal ion binding"/>
    <property type="evidence" value="ECO:0007669"/>
    <property type="project" value="UniProtKB-KW"/>
</dbReference>